<dbReference type="Proteomes" id="UP001139157">
    <property type="component" value="Unassembled WGS sequence"/>
</dbReference>
<accession>A0A9X2IXN6</accession>
<name>A0A9X2IXN6_9NOCA</name>
<gene>
    <name evidence="2" type="ORF">NDR86_11280</name>
</gene>
<comment type="caution">
    <text evidence="2">The sequence shown here is derived from an EMBL/GenBank/DDBJ whole genome shotgun (WGS) entry which is preliminary data.</text>
</comment>
<dbReference type="NCBIfam" id="NF046112">
    <property type="entry name" value="MSMEG_6209_Nter"/>
    <property type="match status" value="1"/>
</dbReference>
<sequence length="471" mass="51135">MGKHATREDKMAREEKALRELIDRLTADYGDEYSPGQIEDAVVSALGRFEGHSVRDFVPILVERIVRRHLEVDATVFAETAAPQPVAVESPTTSEFAERLRSRIRGYAASPWSARKVAVPLAAVVVVAVIAIALGATGGEPTPPSAAPTVLRGVVGSEKHAFFSDPEVVRALAHKGIRVEVDPAGSRQIATSVDLGKYDFAFPSSAPAAERILRQRNLTAKYTPFSSPMAIATFKPIADLLTAAGVVRPGPVPSFDMNRYLDLIATGVQWDQLPGNTVYPVRKNILVSTTDPRTSNSAAMYLAIASYVANDNTIVRGPRAEEFAVQKIAKLFVGQGFSDNSSEGPFDQYLSAGMGPTPLVMIYESQYVEAVVQHRIKPEMTLLYPSPTVLSRHTLVPLTPEGDRIGRLLSTDPELQSLAARHGFRTDDPAQFARVASEHRAPVADRLIDVVETPAYDTLEHLLDGVAKSYN</sequence>
<dbReference type="EMBL" id="JAMRXG010000004">
    <property type="protein sequence ID" value="MCM6774055.1"/>
    <property type="molecule type" value="Genomic_DNA"/>
</dbReference>
<feature type="transmembrane region" description="Helical" evidence="1">
    <location>
        <begin position="117"/>
        <end position="136"/>
    </location>
</feature>
<keyword evidence="1" id="KW-0472">Membrane</keyword>
<reference evidence="2" key="1">
    <citation type="submission" date="2022-06" db="EMBL/GenBank/DDBJ databases">
        <title>Novel species in genus nocardia.</title>
        <authorList>
            <person name="Li F."/>
        </authorList>
    </citation>
    <scope>NUCLEOTIDE SEQUENCE</scope>
    <source>
        <strain evidence="2">CDC141</strain>
    </source>
</reference>
<evidence type="ECO:0000313" key="3">
    <source>
        <dbReference type="Proteomes" id="UP001139157"/>
    </source>
</evidence>
<proteinExistence type="predicted"/>
<protein>
    <recommendedName>
        <fullName evidence="4">Extracellular solute-binding protein</fullName>
    </recommendedName>
</protein>
<keyword evidence="1" id="KW-0812">Transmembrane</keyword>
<dbReference type="AlphaFoldDB" id="A0A9X2IXN6"/>
<evidence type="ECO:0008006" key="4">
    <source>
        <dbReference type="Google" id="ProtNLM"/>
    </source>
</evidence>
<evidence type="ECO:0000313" key="2">
    <source>
        <dbReference type="EMBL" id="MCM6774055.1"/>
    </source>
</evidence>
<keyword evidence="1" id="KW-1133">Transmembrane helix</keyword>
<dbReference type="Gene3D" id="1.10.8.1060">
    <property type="entry name" value="Corynebacterium glutamicum thioredoxin-dependent arsenate reductase, N-terminal domain"/>
    <property type="match status" value="1"/>
</dbReference>
<organism evidence="2 3">
    <name type="scientific">Nocardia pulmonis</name>
    <dbReference type="NCBI Taxonomy" id="2951408"/>
    <lineage>
        <taxon>Bacteria</taxon>
        <taxon>Bacillati</taxon>
        <taxon>Actinomycetota</taxon>
        <taxon>Actinomycetes</taxon>
        <taxon>Mycobacteriales</taxon>
        <taxon>Nocardiaceae</taxon>
        <taxon>Nocardia</taxon>
    </lineage>
</organism>
<evidence type="ECO:0000256" key="1">
    <source>
        <dbReference type="SAM" id="Phobius"/>
    </source>
</evidence>
<keyword evidence="3" id="KW-1185">Reference proteome</keyword>
<dbReference type="RefSeq" id="WP_251911314.1">
    <property type="nucleotide sequence ID" value="NZ_JAMRXG010000004.1"/>
</dbReference>